<dbReference type="AlphaFoldDB" id="A0AAD7NX52"/>
<evidence type="ECO:0000313" key="1">
    <source>
        <dbReference type="EMBL" id="KAJ7779440.1"/>
    </source>
</evidence>
<organism evidence="1 2">
    <name type="scientific">Mycena maculata</name>
    <dbReference type="NCBI Taxonomy" id="230809"/>
    <lineage>
        <taxon>Eukaryota</taxon>
        <taxon>Fungi</taxon>
        <taxon>Dikarya</taxon>
        <taxon>Basidiomycota</taxon>
        <taxon>Agaricomycotina</taxon>
        <taxon>Agaricomycetes</taxon>
        <taxon>Agaricomycetidae</taxon>
        <taxon>Agaricales</taxon>
        <taxon>Marasmiineae</taxon>
        <taxon>Mycenaceae</taxon>
        <taxon>Mycena</taxon>
    </lineage>
</organism>
<dbReference type="Proteomes" id="UP001215280">
    <property type="component" value="Unassembled WGS sequence"/>
</dbReference>
<evidence type="ECO:0000313" key="2">
    <source>
        <dbReference type="Proteomes" id="UP001215280"/>
    </source>
</evidence>
<name>A0AAD7NX52_9AGAR</name>
<proteinExistence type="predicted"/>
<keyword evidence="2" id="KW-1185">Reference proteome</keyword>
<reference evidence="1" key="1">
    <citation type="submission" date="2023-03" db="EMBL/GenBank/DDBJ databases">
        <title>Massive genome expansion in bonnet fungi (Mycena s.s.) driven by repeated elements and novel gene families across ecological guilds.</title>
        <authorList>
            <consortium name="Lawrence Berkeley National Laboratory"/>
            <person name="Harder C.B."/>
            <person name="Miyauchi S."/>
            <person name="Viragh M."/>
            <person name="Kuo A."/>
            <person name="Thoen E."/>
            <person name="Andreopoulos B."/>
            <person name="Lu D."/>
            <person name="Skrede I."/>
            <person name="Drula E."/>
            <person name="Henrissat B."/>
            <person name="Morin E."/>
            <person name="Kohler A."/>
            <person name="Barry K."/>
            <person name="LaButti K."/>
            <person name="Morin E."/>
            <person name="Salamov A."/>
            <person name="Lipzen A."/>
            <person name="Mereny Z."/>
            <person name="Hegedus B."/>
            <person name="Baldrian P."/>
            <person name="Stursova M."/>
            <person name="Weitz H."/>
            <person name="Taylor A."/>
            <person name="Grigoriev I.V."/>
            <person name="Nagy L.G."/>
            <person name="Martin F."/>
            <person name="Kauserud H."/>
        </authorList>
    </citation>
    <scope>NUCLEOTIDE SEQUENCE</scope>
    <source>
        <strain evidence="1">CBHHK188m</strain>
    </source>
</reference>
<dbReference type="EMBL" id="JARJLG010000007">
    <property type="protein sequence ID" value="KAJ7779440.1"/>
    <property type="molecule type" value="Genomic_DNA"/>
</dbReference>
<protein>
    <submittedName>
        <fullName evidence="1">Uncharacterized protein</fullName>
    </submittedName>
</protein>
<comment type="caution">
    <text evidence="1">The sequence shown here is derived from an EMBL/GenBank/DDBJ whole genome shotgun (WGS) entry which is preliminary data.</text>
</comment>
<sequence length="166" mass="17300">MGLSLAHPNVLHEIGGVFIGTHKAPPNLSRTDFEDKLGHAIAALAGCSGESPQIGHSAAVRSASFRTDIAKHSLGPPGELRWPPGAGAHYADFDRLWKDPALQNLLTAADDGFGLRDGATAFAADIITEIDASGATAGRHPSYMRIQSPASPVLRTICAQDGRADG</sequence>
<gene>
    <name evidence="1" type="ORF">DFH07DRAFT_765726</name>
</gene>
<accession>A0AAD7NX52</accession>